<evidence type="ECO:0000313" key="5">
    <source>
        <dbReference type="Proteomes" id="UP000824225"/>
    </source>
</evidence>
<reference evidence="4" key="2">
    <citation type="submission" date="2021-04" db="EMBL/GenBank/DDBJ databases">
        <authorList>
            <person name="Gilroy R."/>
        </authorList>
    </citation>
    <scope>NUCLEOTIDE SEQUENCE</scope>
    <source>
        <strain evidence="4">CHK186-16707</strain>
    </source>
</reference>
<dbReference type="GO" id="GO:0005829">
    <property type="term" value="C:cytosol"/>
    <property type="evidence" value="ECO:0007669"/>
    <property type="project" value="TreeGrafter"/>
</dbReference>
<keyword evidence="1" id="KW-0547">Nucleotide-binding</keyword>
<dbReference type="PANTHER" id="PTHR43384:SF4">
    <property type="entry name" value="CELLULOSE BIOSYNTHESIS PROTEIN BCSQ-RELATED"/>
    <property type="match status" value="1"/>
</dbReference>
<evidence type="ECO:0000256" key="2">
    <source>
        <dbReference type="ARBA" id="ARBA00022840"/>
    </source>
</evidence>
<dbReference type="AlphaFoldDB" id="A0A9D2HCL6"/>
<dbReference type="PIRSF" id="PIRSF003092">
    <property type="entry name" value="MinD"/>
    <property type="match status" value="1"/>
</dbReference>
<protein>
    <submittedName>
        <fullName evidence="4">MinD/ParA family protein</fullName>
    </submittedName>
</protein>
<dbReference type="EMBL" id="DXAN01000004">
    <property type="protein sequence ID" value="HJA08049.1"/>
    <property type="molecule type" value="Genomic_DNA"/>
</dbReference>
<gene>
    <name evidence="4" type="ORF">H9962_02490</name>
</gene>
<accession>A0A9D2HCL6</accession>
<dbReference type="PANTHER" id="PTHR43384">
    <property type="entry name" value="SEPTUM SITE-DETERMINING PROTEIN MIND HOMOLOG, CHLOROPLASTIC-RELATED"/>
    <property type="match status" value="1"/>
</dbReference>
<dbReference type="GO" id="GO:0051782">
    <property type="term" value="P:negative regulation of cell division"/>
    <property type="evidence" value="ECO:0007669"/>
    <property type="project" value="TreeGrafter"/>
</dbReference>
<dbReference type="InterPro" id="IPR050625">
    <property type="entry name" value="ParA/MinD_ATPase"/>
</dbReference>
<organism evidence="4 5">
    <name type="scientific">Candidatus Mailhella merdigallinarum</name>
    <dbReference type="NCBI Taxonomy" id="2838658"/>
    <lineage>
        <taxon>Bacteria</taxon>
        <taxon>Pseudomonadati</taxon>
        <taxon>Thermodesulfobacteriota</taxon>
        <taxon>Desulfovibrionia</taxon>
        <taxon>Desulfovibrionales</taxon>
        <taxon>Desulfovibrionaceae</taxon>
        <taxon>Mailhella</taxon>
    </lineage>
</organism>
<feature type="domain" description="CobQ/CobB/MinD/ParA nucleotide binding" evidence="3">
    <location>
        <begin position="7"/>
        <end position="227"/>
    </location>
</feature>
<dbReference type="Pfam" id="PF01656">
    <property type="entry name" value="CbiA"/>
    <property type="match status" value="1"/>
</dbReference>
<dbReference type="GO" id="GO:0009898">
    <property type="term" value="C:cytoplasmic side of plasma membrane"/>
    <property type="evidence" value="ECO:0007669"/>
    <property type="project" value="TreeGrafter"/>
</dbReference>
<sequence>MRDTLSVAVMSGKGGVGKSNLALNLGYALSRGGFPLLLMDCDLGLANLDVLLGITPEGNLQDVLLRDAPVTDVIHPLSDRGRGVFDILPAASGVPELAEMDADMRDMLLRRLEPALEQYDMVLLDLGAGIHGTVQSFAAMAAVRLVVMTPEPTSLTDSYALIKVLHTRLGVKDFLVVINEVENSNEEERCFQRLSMACEHFLGFTPVLLGSVRSDPKMPEAVRRQRPLLDLYPNSPAAHDILTLAQRLLKVRASMLETLRARPVLRPLA</sequence>
<name>A0A9D2HCL6_9BACT</name>
<keyword evidence="2" id="KW-0067">ATP-binding</keyword>
<evidence type="ECO:0000259" key="3">
    <source>
        <dbReference type="Pfam" id="PF01656"/>
    </source>
</evidence>
<dbReference type="InterPro" id="IPR002586">
    <property type="entry name" value="CobQ/CobB/MinD/ParA_Nub-bd_dom"/>
</dbReference>
<evidence type="ECO:0000313" key="4">
    <source>
        <dbReference type="EMBL" id="HJA08049.1"/>
    </source>
</evidence>
<dbReference type="GO" id="GO:0016887">
    <property type="term" value="F:ATP hydrolysis activity"/>
    <property type="evidence" value="ECO:0007669"/>
    <property type="project" value="TreeGrafter"/>
</dbReference>
<dbReference type="InterPro" id="IPR033875">
    <property type="entry name" value="FlhG"/>
</dbReference>
<dbReference type="CDD" id="cd02038">
    <property type="entry name" value="FlhG-like"/>
    <property type="match status" value="1"/>
</dbReference>
<evidence type="ECO:0000256" key="1">
    <source>
        <dbReference type="ARBA" id="ARBA00022741"/>
    </source>
</evidence>
<dbReference type="Gene3D" id="3.40.50.300">
    <property type="entry name" value="P-loop containing nucleotide triphosphate hydrolases"/>
    <property type="match status" value="1"/>
</dbReference>
<dbReference type="InterPro" id="IPR027417">
    <property type="entry name" value="P-loop_NTPase"/>
</dbReference>
<reference evidence="4" key="1">
    <citation type="journal article" date="2021" name="PeerJ">
        <title>Extensive microbial diversity within the chicken gut microbiome revealed by metagenomics and culture.</title>
        <authorList>
            <person name="Gilroy R."/>
            <person name="Ravi A."/>
            <person name="Getino M."/>
            <person name="Pursley I."/>
            <person name="Horton D.L."/>
            <person name="Alikhan N.F."/>
            <person name="Baker D."/>
            <person name="Gharbi K."/>
            <person name="Hall N."/>
            <person name="Watson M."/>
            <person name="Adriaenssens E.M."/>
            <person name="Foster-Nyarko E."/>
            <person name="Jarju S."/>
            <person name="Secka A."/>
            <person name="Antonio M."/>
            <person name="Oren A."/>
            <person name="Chaudhuri R.R."/>
            <person name="La Ragione R."/>
            <person name="Hildebrand F."/>
            <person name="Pallen M.J."/>
        </authorList>
    </citation>
    <scope>NUCLEOTIDE SEQUENCE</scope>
    <source>
        <strain evidence="4">CHK186-16707</strain>
    </source>
</reference>
<proteinExistence type="predicted"/>
<dbReference type="InterPro" id="IPR025501">
    <property type="entry name" value="MinD_FleN"/>
</dbReference>
<dbReference type="SUPFAM" id="SSF52540">
    <property type="entry name" value="P-loop containing nucleoside triphosphate hydrolases"/>
    <property type="match status" value="1"/>
</dbReference>
<dbReference type="GO" id="GO:0005524">
    <property type="term" value="F:ATP binding"/>
    <property type="evidence" value="ECO:0007669"/>
    <property type="project" value="UniProtKB-KW"/>
</dbReference>
<comment type="caution">
    <text evidence="4">The sequence shown here is derived from an EMBL/GenBank/DDBJ whole genome shotgun (WGS) entry which is preliminary data.</text>
</comment>
<dbReference type="Proteomes" id="UP000824225">
    <property type="component" value="Unassembled WGS sequence"/>
</dbReference>